<dbReference type="FunFam" id="3.40.50.11950:FF:000002">
    <property type="entry name" value="Inositol hexakisphosphate and diphosphoinositol-pentakisphosphate kinase"/>
    <property type="match status" value="1"/>
</dbReference>
<dbReference type="GO" id="GO:0046872">
    <property type="term" value="F:metal ion binding"/>
    <property type="evidence" value="ECO:0007669"/>
    <property type="project" value="InterPro"/>
</dbReference>
<comment type="catalytic activity">
    <reaction evidence="12">
        <text>1D-myo-inositol hexakisphosphate + ATP = 1-diphospho-1D-myo-inositol 2,3,4,5,6-pentakisphosphate + ADP</text>
        <dbReference type="Rhea" id="RHEA:37459"/>
        <dbReference type="ChEBI" id="CHEBI:30616"/>
        <dbReference type="ChEBI" id="CHEBI:58130"/>
        <dbReference type="ChEBI" id="CHEBI:74946"/>
        <dbReference type="ChEBI" id="CHEBI:456216"/>
        <dbReference type="EC" id="2.7.4.24"/>
    </reaction>
    <physiologicalReaction direction="left-to-right" evidence="12">
        <dbReference type="Rhea" id="RHEA:37460"/>
    </physiologicalReaction>
</comment>
<name>A0A1L0C2P4_9ASCO</name>
<evidence type="ECO:0000256" key="13">
    <source>
        <dbReference type="ARBA" id="ARBA00071668"/>
    </source>
</evidence>
<dbReference type="GO" id="GO:0005829">
    <property type="term" value="C:cytosol"/>
    <property type="evidence" value="ECO:0007669"/>
    <property type="project" value="TreeGrafter"/>
</dbReference>
<dbReference type="SUPFAM" id="SSF56059">
    <property type="entry name" value="Glutathione synthetase ATP-binding domain-like"/>
    <property type="match status" value="1"/>
</dbReference>
<evidence type="ECO:0000256" key="8">
    <source>
        <dbReference type="ARBA" id="ARBA00022777"/>
    </source>
</evidence>
<dbReference type="InterPro" id="IPR011761">
    <property type="entry name" value="ATP-grasp"/>
</dbReference>
<dbReference type="InterPro" id="IPR037446">
    <property type="entry name" value="His_Pase_VIP1"/>
</dbReference>
<evidence type="ECO:0000256" key="10">
    <source>
        <dbReference type="ARBA" id="ARBA00023212"/>
    </source>
</evidence>
<reference evidence="18 19" key="1">
    <citation type="submission" date="2016-10" db="EMBL/GenBank/DDBJ databases">
        <authorList>
            <person name="de Groot N.N."/>
        </authorList>
    </citation>
    <scope>NUCLEOTIDE SEQUENCE [LARGE SCALE GENOMIC DNA]</scope>
    <source>
        <strain evidence="18 19">PYCC 4715</strain>
    </source>
</reference>
<dbReference type="GO" id="GO:0005524">
    <property type="term" value="F:ATP binding"/>
    <property type="evidence" value="ECO:0007669"/>
    <property type="project" value="UniProtKB-UniRule"/>
</dbReference>
<protein>
    <recommendedName>
        <fullName evidence="13 15">Inositol hexakisphosphate and diphosphoinositol-pentakisphosphate kinase</fullName>
        <ecNumber evidence="3 15">2.7.4.24</ecNumber>
    </recommendedName>
</protein>
<feature type="compositionally biased region" description="Low complexity" evidence="16">
    <location>
        <begin position="63"/>
        <end position="73"/>
    </location>
</feature>
<dbReference type="EMBL" id="LT635768">
    <property type="protein sequence ID" value="SGZ57050.1"/>
    <property type="molecule type" value="Genomic_DNA"/>
</dbReference>
<evidence type="ECO:0000256" key="9">
    <source>
        <dbReference type="ARBA" id="ARBA00022840"/>
    </source>
</evidence>
<dbReference type="PROSITE" id="PS50975">
    <property type="entry name" value="ATP_GRASP"/>
    <property type="match status" value="1"/>
</dbReference>
<dbReference type="GO" id="GO:0006020">
    <property type="term" value="P:inositol metabolic process"/>
    <property type="evidence" value="ECO:0007669"/>
    <property type="project" value="TreeGrafter"/>
</dbReference>
<dbReference type="InterPro" id="IPR013651">
    <property type="entry name" value="ATP-grasp_RimK-type"/>
</dbReference>
<evidence type="ECO:0000313" key="19">
    <source>
        <dbReference type="Proteomes" id="UP000182259"/>
    </source>
</evidence>
<dbReference type="GO" id="GO:0033857">
    <property type="term" value="F:5-diphosphoinositol pentakisphosphate 1-kinase activity"/>
    <property type="evidence" value="ECO:0007669"/>
    <property type="project" value="TreeGrafter"/>
</dbReference>
<evidence type="ECO:0000256" key="15">
    <source>
        <dbReference type="RuleBase" id="RU365032"/>
    </source>
</evidence>
<keyword evidence="8 15" id="KW-0418">Kinase</keyword>
<dbReference type="Proteomes" id="UP000182259">
    <property type="component" value="Chromosome V"/>
</dbReference>
<evidence type="ECO:0000256" key="3">
    <source>
        <dbReference type="ARBA" id="ARBA00012893"/>
    </source>
</evidence>
<keyword evidence="7 14" id="KW-0547">Nucleotide-binding</keyword>
<evidence type="ECO:0000256" key="14">
    <source>
        <dbReference type="PROSITE-ProRule" id="PRU00409"/>
    </source>
</evidence>
<dbReference type="PANTHER" id="PTHR12750:SF9">
    <property type="entry name" value="INOSITOL HEXAKISPHOSPHATE AND DIPHOSPHOINOSITOL-PENTAKISPHOSPHATE KINASE"/>
    <property type="match status" value="1"/>
</dbReference>
<keyword evidence="4 15" id="KW-0963">Cytoplasm</keyword>
<accession>A0A1L0C2P4</accession>
<evidence type="ECO:0000256" key="12">
    <source>
        <dbReference type="ARBA" id="ARBA00034629"/>
    </source>
</evidence>
<dbReference type="InterPro" id="IPR029033">
    <property type="entry name" value="His_PPase_superfam"/>
</dbReference>
<dbReference type="PANTHER" id="PTHR12750">
    <property type="entry name" value="DIPHOSPHOINOSITOL PENTAKISPHOSPHATE KINASE"/>
    <property type="match status" value="1"/>
</dbReference>
<dbReference type="EC" id="2.7.4.24" evidence="3 15"/>
<evidence type="ECO:0000256" key="6">
    <source>
        <dbReference type="ARBA" id="ARBA00022679"/>
    </source>
</evidence>
<evidence type="ECO:0000313" key="18">
    <source>
        <dbReference type="EMBL" id="SGZ57050.1"/>
    </source>
</evidence>
<dbReference type="Pfam" id="PF08443">
    <property type="entry name" value="RimK"/>
    <property type="match status" value="1"/>
</dbReference>
<evidence type="ECO:0000256" key="1">
    <source>
        <dbReference type="ARBA" id="ARBA00004245"/>
    </source>
</evidence>
<evidence type="ECO:0000256" key="5">
    <source>
        <dbReference type="ARBA" id="ARBA00022553"/>
    </source>
</evidence>
<comment type="function">
    <text evidence="15">Bifunctional inositol kinase that acts in concert with the IP6K kinases to synthesize the diphosphate group-containing inositol pyrophosphates diphosphoinositol pentakisphosphate, PP-InsP5, and bis-diphosphoinositol tetrakisphosphate, (PP)2-InsP4. PP-InsP5 and (PP)2-InsP4, also respectively called InsP7 and InsP8, may regulate a variety of cellular processes, including apoptosis, vesicle trafficking, cytoskeletal dynamics, and exocytosis. Phosphorylates inositol hexakisphosphate (InsP6).</text>
</comment>
<comment type="catalytic activity">
    <reaction evidence="11">
        <text>5-diphospho-1D-myo-inositol 1,2,3,4,6-pentakisphosphate + ATP + H(+) = 1,5-bis(diphospho)-1D-myo-inositol 2,3,4,6-tetrakisphosphate + ADP</text>
        <dbReference type="Rhea" id="RHEA:10276"/>
        <dbReference type="ChEBI" id="CHEBI:15378"/>
        <dbReference type="ChEBI" id="CHEBI:30616"/>
        <dbReference type="ChEBI" id="CHEBI:58628"/>
        <dbReference type="ChEBI" id="CHEBI:77983"/>
        <dbReference type="ChEBI" id="CHEBI:456216"/>
        <dbReference type="EC" id="2.7.4.24"/>
    </reaction>
    <physiologicalReaction direction="left-to-right" evidence="11">
        <dbReference type="Rhea" id="RHEA:10277"/>
    </physiologicalReaction>
</comment>
<evidence type="ECO:0000256" key="7">
    <source>
        <dbReference type="ARBA" id="ARBA00022741"/>
    </source>
</evidence>
<dbReference type="GO" id="GO:0052843">
    <property type="term" value="F:inositol-1-diphosphate-2,3,4,5,6-pentakisphosphate diphosphatase activity"/>
    <property type="evidence" value="ECO:0007669"/>
    <property type="project" value="UniProtKB-ARBA"/>
</dbReference>
<evidence type="ECO:0000256" key="2">
    <source>
        <dbReference type="ARBA" id="ARBA00005609"/>
    </source>
</evidence>
<comment type="similarity">
    <text evidence="2 15">Belongs to the histidine acid phosphatase family. VIP1 subfamily.</text>
</comment>
<keyword evidence="10" id="KW-0206">Cytoskeleton</keyword>
<dbReference type="Gene3D" id="3.30.470.20">
    <property type="entry name" value="ATP-grasp fold, B domain"/>
    <property type="match status" value="1"/>
</dbReference>
<evidence type="ECO:0000256" key="16">
    <source>
        <dbReference type="SAM" id="MobiDB-lite"/>
    </source>
</evidence>
<dbReference type="Pfam" id="PF18086">
    <property type="entry name" value="PPIP5K2_N"/>
    <property type="match status" value="1"/>
</dbReference>
<keyword evidence="6 15" id="KW-0808">Transferase</keyword>
<gene>
    <name evidence="18" type="ORF">SAMEA4029009_CIC11G00000004626</name>
</gene>
<dbReference type="FunFam" id="3.30.470.20:FF:000036">
    <property type="entry name" value="Inositol hexakisphosphate and diphosphoinositol-pentakisphosphate kinase"/>
    <property type="match status" value="1"/>
</dbReference>
<dbReference type="GO" id="GO:0005856">
    <property type="term" value="C:cytoskeleton"/>
    <property type="evidence" value="ECO:0007669"/>
    <property type="project" value="UniProtKB-SubCell"/>
</dbReference>
<dbReference type="AlphaFoldDB" id="A0A1L0C2P4"/>
<dbReference type="Gene3D" id="3.40.50.11950">
    <property type="match status" value="1"/>
</dbReference>
<evidence type="ECO:0000256" key="11">
    <source>
        <dbReference type="ARBA" id="ARBA00033696"/>
    </source>
</evidence>
<feature type="domain" description="ATP-grasp" evidence="17">
    <location>
        <begin position="264"/>
        <end position="476"/>
    </location>
</feature>
<evidence type="ECO:0000259" key="17">
    <source>
        <dbReference type="PROSITE" id="PS50975"/>
    </source>
</evidence>
<dbReference type="InterPro" id="IPR040557">
    <property type="entry name" value="VIP1_N"/>
</dbReference>
<keyword evidence="9 14" id="KW-0067">ATP-binding</keyword>
<dbReference type="SUPFAM" id="SSF53254">
    <property type="entry name" value="Phosphoglycerate mutase-like"/>
    <property type="match status" value="1"/>
</dbReference>
<dbReference type="Pfam" id="PF00328">
    <property type="entry name" value="His_Phos_2"/>
    <property type="match status" value="1"/>
</dbReference>
<organism evidence="18 19">
    <name type="scientific">Sungouiella intermedia</name>
    <dbReference type="NCBI Taxonomy" id="45354"/>
    <lineage>
        <taxon>Eukaryota</taxon>
        <taxon>Fungi</taxon>
        <taxon>Dikarya</taxon>
        <taxon>Ascomycota</taxon>
        <taxon>Saccharomycotina</taxon>
        <taxon>Pichiomycetes</taxon>
        <taxon>Metschnikowiaceae</taxon>
        <taxon>Sungouiella</taxon>
    </lineage>
</organism>
<dbReference type="GO" id="GO:0032958">
    <property type="term" value="P:inositol phosphate biosynthetic process"/>
    <property type="evidence" value="ECO:0007669"/>
    <property type="project" value="TreeGrafter"/>
</dbReference>
<sequence length="1114" mass="126246">MSDSIPIPIKDTQKQLPMSPLSLSTEDGGETERAMASLAPMLESFAPKTSAEESKDGIANKMSTSSSSPRRPSLSAIGETLLLTLDNLSHNNALSQVDSKGFSRTNSNSSWDGFAKLSKTQSNSSSTSKISGTTGSTQKIGKIGVCAMDAKAMSKPCRRILSRLIENGEFETIIFGDKVILDEAIENWPTCDFLISFFSTGFPLDKAIAYANYRKPYMINDLILQKTLWDRRLVLSILNFVNVPTPERLEISRDGGPRIDKELYNKLKEVGIPEKHLKDLTDQNEPEWKMLDPDTLWVNGKVMKKPYVEKPVDGEDHNVYIYYPVSTGGGGRRLFRKIGNKSSEFDPDLCAPRTEGSFIYEKFMDTDNFEDVKAYTVGPEFCHAETRKSPVVDGIVRRNTHGKEIRFVTELTDGEKTIARNISRIFRQSICGFDLLRVNGESYVIDVNGFSFVKDNNNYYDSCATILRDLFIQAKKTRDLIKNKIPKMSQINQSQFEEKEQKWVFKGMVSVIRHADRTPKQKFKYSFRSPLFISLLKGHTEEVIIRAVPDLQVVLETVKIAEEKQLEDLKKLKQLRGALEKKINFPGTKIQLKPSLNSENPEIVEKVQFILKWGGEPTHSARYQASDVGEQLGQNIKLLNREALKDVKVYTSSERRVIASAHIATCSMLGMDTLPDDFLIIRKDLLDDSNAAKDLMDKVKKKLKPLLRQGAEAPPQFTWPPKMPQPFEVIKRVCELMNYHREIMDYNFEHNNVNEFQKNWCCGEDPYLFKERWDKLFQEFLTVEKTHPSKISELYDTMKYDALHNRQFLRRVFSYDPNDKELLKRLGDHCGDTINSSGLVSEYPINILAMNNFKIPGEAPSTSNSKSNSASNLGNIVNSTASAGSLGWVLKGASSSIKESSVNNEANTHKNTKVLENPFDHPTFARLRELYRLSKVLFDFICPQEYGIKDEEKLDIGLLTSLPLAKKILSDIQEMKKHDKAAVVNYFTKESHIYTLLNIIYESQIPMKIARNALPELDYLSQIVFEIYESGDPNSAGGRKHSIRLSLSPGCHTQDPLDVHLDDDHYIGCIPRISLTRHLDMDLVSQRLKSRFPRVSLPKKFTPVNISSPLVTGI</sequence>
<proteinExistence type="inferred from homology"/>
<comment type="subcellular location">
    <subcellularLocation>
        <location evidence="1 15">Cytoplasm</location>
        <location evidence="1 15">Cytoskeleton</location>
    </subcellularLocation>
</comment>
<dbReference type="InterPro" id="IPR000560">
    <property type="entry name" value="His_Pase_clade-2"/>
</dbReference>
<feature type="region of interest" description="Disordered" evidence="16">
    <location>
        <begin position="1"/>
        <end position="73"/>
    </location>
</feature>
<dbReference type="Gene3D" id="3.40.50.1240">
    <property type="entry name" value="Phosphoglycerate mutase-like"/>
    <property type="match status" value="1"/>
</dbReference>
<evidence type="ECO:0000256" key="4">
    <source>
        <dbReference type="ARBA" id="ARBA00022490"/>
    </source>
</evidence>
<dbReference type="GO" id="GO:0052723">
    <property type="term" value="F:inositol hexakisphosphate 1-kinase activity"/>
    <property type="evidence" value="ECO:0007669"/>
    <property type="project" value="UniProtKB-ARBA"/>
</dbReference>
<keyword evidence="5" id="KW-0597">Phosphoprotein</keyword>